<dbReference type="InterPro" id="IPR014017">
    <property type="entry name" value="DNA_helicase_UvrD-like_C"/>
</dbReference>
<dbReference type="GO" id="GO:0005524">
    <property type="term" value="F:ATP binding"/>
    <property type="evidence" value="ECO:0007669"/>
    <property type="project" value="UniProtKB-UniRule"/>
</dbReference>
<dbReference type="Gene3D" id="3.40.50.300">
    <property type="entry name" value="P-loop containing nucleotide triphosphate hydrolases"/>
    <property type="match status" value="2"/>
</dbReference>
<dbReference type="Pfam" id="PF13361">
    <property type="entry name" value="UvrD_C"/>
    <property type="match status" value="2"/>
</dbReference>
<dbReference type="Pfam" id="PF00580">
    <property type="entry name" value="UvrD-helicase"/>
    <property type="match status" value="1"/>
</dbReference>
<dbReference type="GO" id="GO:0005829">
    <property type="term" value="C:cytosol"/>
    <property type="evidence" value="ECO:0007669"/>
    <property type="project" value="TreeGrafter"/>
</dbReference>
<feature type="domain" description="UvrD-like helicase ATP-binding" evidence="13">
    <location>
        <begin position="195"/>
        <end position="494"/>
    </location>
</feature>
<keyword evidence="3 12" id="KW-0378">Hydrolase</keyword>
<evidence type="ECO:0000313" key="15">
    <source>
        <dbReference type="EMBL" id="PQA85878.1"/>
    </source>
</evidence>
<evidence type="ECO:0000256" key="5">
    <source>
        <dbReference type="ARBA" id="ARBA00022840"/>
    </source>
</evidence>
<dbReference type="EMBL" id="PJCH01000016">
    <property type="protein sequence ID" value="PQA85878.1"/>
    <property type="molecule type" value="Genomic_DNA"/>
</dbReference>
<dbReference type="EC" id="5.6.2.4" evidence="9"/>
<evidence type="ECO:0000256" key="11">
    <source>
        <dbReference type="ARBA" id="ARBA00048988"/>
    </source>
</evidence>
<comment type="catalytic activity">
    <reaction evidence="11">
        <text>ATP + H2O = ADP + phosphate + H(+)</text>
        <dbReference type="Rhea" id="RHEA:13065"/>
        <dbReference type="ChEBI" id="CHEBI:15377"/>
        <dbReference type="ChEBI" id="CHEBI:15378"/>
        <dbReference type="ChEBI" id="CHEBI:30616"/>
        <dbReference type="ChEBI" id="CHEBI:43474"/>
        <dbReference type="ChEBI" id="CHEBI:456216"/>
        <dbReference type="EC" id="5.6.2.4"/>
    </reaction>
</comment>
<dbReference type="Pfam" id="PF12705">
    <property type="entry name" value="PDDEXK_1"/>
    <property type="match status" value="1"/>
</dbReference>
<dbReference type="AlphaFoldDB" id="A0A2S7K0C2"/>
<evidence type="ECO:0000256" key="9">
    <source>
        <dbReference type="ARBA" id="ARBA00034808"/>
    </source>
</evidence>
<proteinExistence type="inferred from homology"/>
<dbReference type="GO" id="GO:0000725">
    <property type="term" value="P:recombinational repair"/>
    <property type="evidence" value="ECO:0007669"/>
    <property type="project" value="TreeGrafter"/>
</dbReference>
<evidence type="ECO:0000256" key="6">
    <source>
        <dbReference type="ARBA" id="ARBA00023125"/>
    </source>
</evidence>
<dbReference type="InterPro" id="IPR000212">
    <property type="entry name" value="DNA_helicase_UvrD/REP"/>
</dbReference>
<evidence type="ECO:0000313" key="16">
    <source>
        <dbReference type="Proteomes" id="UP000239504"/>
    </source>
</evidence>
<evidence type="ECO:0000256" key="4">
    <source>
        <dbReference type="ARBA" id="ARBA00022806"/>
    </source>
</evidence>
<keyword evidence="4 12" id="KW-0347">Helicase</keyword>
<dbReference type="Proteomes" id="UP000239504">
    <property type="component" value="Unassembled WGS sequence"/>
</dbReference>
<evidence type="ECO:0000256" key="2">
    <source>
        <dbReference type="ARBA" id="ARBA00022741"/>
    </source>
</evidence>
<evidence type="ECO:0000256" key="10">
    <source>
        <dbReference type="ARBA" id="ARBA00034923"/>
    </source>
</evidence>
<keyword evidence="6" id="KW-0238">DNA-binding</keyword>
<dbReference type="GO" id="GO:0003677">
    <property type="term" value="F:DNA binding"/>
    <property type="evidence" value="ECO:0007669"/>
    <property type="project" value="UniProtKB-KW"/>
</dbReference>
<feature type="domain" description="UvrD-like helicase C-terminal" evidence="14">
    <location>
        <begin position="495"/>
        <end position="777"/>
    </location>
</feature>
<organism evidence="15 16">
    <name type="scientific">Hyphococcus luteus</name>
    <dbReference type="NCBI Taxonomy" id="2058213"/>
    <lineage>
        <taxon>Bacteria</taxon>
        <taxon>Pseudomonadati</taxon>
        <taxon>Pseudomonadota</taxon>
        <taxon>Alphaproteobacteria</taxon>
        <taxon>Parvularculales</taxon>
        <taxon>Parvularculaceae</taxon>
        <taxon>Hyphococcus</taxon>
    </lineage>
</organism>
<evidence type="ECO:0000256" key="8">
    <source>
        <dbReference type="ARBA" id="ARBA00034617"/>
    </source>
</evidence>
<dbReference type="InterPro" id="IPR038726">
    <property type="entry name" value="PDDEXK_AddAB-type"/>
</dbReference>
<dbReference type="Gene3D" id="1.10.486.10">
    <property type="entry name" value="PCRA, domain 4"/>
    <property type="match status" value="1"/>
</dbReference>
<evidence type="ECO:0000256" key="7">
    <source>
        <dbReference type="ARBA" id="ARBA00023235"/>
    </source>
</evidence>
<dbReference type="GO" id="GO:0033202">
    <property type="term" value="C:DNA helicase complex"/>
    <property type="evidence" value="ECO:0007669"/>
    <property type="project" value="TreeGrafter"/>
</dbReference>
<comment type="catalytic activity">
    <reaction evidence="8">
        <text>Couples ATP hydrolysis with the unwinding of duplex DNA by translocating in the 3'-5' direction.</text>
        <dbReference type="EC" id="5.6.2.4"/>
    </reaction>
</comment>
<evidence type="ECO:0000256" key="1">
    <source>
        <dbReference type="ARBA" id="ARBA00009922"/>
    </source>
</evidence>
<dbReference type="PROSITE" id="PS51198">
    <property type="entry name" value="UVRD_HELICASE_ATP_BIND"/>
    <property type="match status" value="1"/>
</dbReference>
<comment type="similarity">
    <text evidence="1">Belongs to the helicase family. UvrD subfamily.</text>
</comment>
<keyword evidence="5 12" id="KW-0067">ATP-binding</keyword>
<comment type="caution">
    <text evidence="15">The sequence shown here is derived from an EMBL/GenBank/DDBJ whole genome shotgun (WGS) entry which is preliminary data.</text>
</comment>
<dbReference type="Gene3D" id="1.10.10.160">
    <property type="match status" value="1"/>
</dbReference>
<dbReference type="GO" id="GO:0043138">
    <property type="term" value="F:3'-5' DNA helicase activity"/>
    <property type="evidence" value="ECO:0007669"/>
    <property type="project" value="UniProtKB-EC"/>
</dbReference>
<sequence>MDPLEVARQRAAALHKALVDGGASPNDPYAFVLREAERRDIEVRSYPPGDQMLEGGRALLDPEARSIRHEQTGDRFLDAFFVAHEIGHDEFGGRVDLSATSEMDLARSADPAATGADRVVDYSQKARQEVQMDLFAREFLLPRPVARQWHVEHGMSAAKIAEKLGAPYDMVAVQLFDALLLPDVQLEQVKPASPKPLNVKQSDAASHDGPALLLRAGPGTGKTQTLIGRLSSLKDKSIDPASILVLTFSNKAAEEMTNRAMQVWPDAAGSLWIGTFHAFGLDLIRRFHDRLDLPQDPRLLDAAEAISLLENEFARLDLKHFRDLWDPTDKLRDILSAISRAKDEVADADLYAALAQTMRDTATNDDDRIRAEKCLEIATIYQTYEILKAQHGAVDFGDLVARPASLLENDSSVRNQLRTRYKHILVDEYQDVNRASVRLLTALKPSGEGLWVVGDSKQSIYRFRGASSYNMSRFGNEDFPGGVVKDLLTNYRSRQEICDAFAGFASQEMIAAEPGFSVDAHRGASGLKPLLVTVGTKDDELEEIAARIKALEAAGVPYKDQAVLCKANDRLSEVAGGLEGRGVPVLFLGPLFDRPEVKIALSLLSLLVDPRAMGLAATSRLPEFSIPLNDIAECASVLATASGLAPLEWKTRLAESSVLSRSGKVGFDGLVEALRDLSPETTPWRAFASIYLDHSRLAAKAHHDIAAGNPLPAIALWQFQNFLRSARYERRGFPITDLLNHIRRLVVLADERELRDLPAAAQSLNAVRLLTIHKSKGLEFKALHLPSLTKGSLPQHAGQMRGLPPPDGMIESAPHRGEDALKSGHDEEQECLFFVALSRAEDRLILYAPSLQKGGRRQNRSPFIDRIADLLVSEKPLSGNGADTSPERRVEVSFDSPLTISPAQLALFEKCPRRFFYTHVLRLGGRRTETPYMKMHASVQSAIDALLRGDDDDFERHWAERGPADDPNAAAYKAAAERLLGYLKRLRDGDEPLPLEELSFDIGDAKIVVRPHDRVRARDGRIILRRIWTGRQTSGAMEDLDATAFQLAGGTSANIQFVFLTDEIAEPVHLTGTKLNNRRDRIETVVAAIQVGSFPAAPSRSCPRCPHFFICSDPPAGRLLKKNLF</sequence>
<evidence type="ECO:0000259" key="14">
    <source>
        <dbReference type="PROSITE" id="PS51217"/>
    </source>
</evidence>
<dbReference type="InterPro" id="IPR014016">
    <property type="entry name" value="UvrD-like_ATP-bd"/>
</dbReference>
<name>A0A2S7K0C2_9PROT</name>
<accession>A0A2S7K0C2</accession>
<dbReference type="SUPFAM" id="SSF52540">
    <property type="entry name" value="P-loop containing nucleoside triphosphate hydrolases"/>
    <property type="match status" value="1"/>
</dbReference>
<dbReference type="OrthoDB" id="9810135at2"/>
<gene>
    <name evidence="15" type="ORF">CW354_20315</name>
</gene>
<dbReference type="CDD" id="cd17932">
    <property type="entry name" value="DEXQc_UvrD"/>
    <property type="match status" value="1"/>
</dbReference>
<evidence type="ECO:0000256" key="3">
    <source>
        <dbReference type="ARBA" id="ARBA00022801"/>
    </source>
</evidence>
<reference evidence="15 16" key="1">
    <citation type="submission" date="2017-12" db="EMBL/GenBank/DDBJ databases">
        <authorList>
            <person name="Hurst M.R.H."/>
        </authorList>
    </citation>
    <scope>NUCLEOTIDE SEQUENCE [LARGE SCALE GENOMIC DNA]</scope>
    <source>
        <strain evidence="15 16">SY-3-19</strain>
    </source>
</reference>
<dbReference type="PROSITE" id="PS51217">
    <property type="entry name" value="UVRD_HELICASE_CTER"/>
    <property type="match status" value="1"/>
</dbReference>
<dbReference type="InterPro" id="IPR027417">
    <property type="entry name" value="P-loop_NTPase"/>
</dbReference>
<keyword evidence="7" id="KW-0413">Isomerase</keyword>
<keyword evidence="16" id="KW-1185">Reference proteome</keyword>
<dbReference type="RefSeq" id="WP_104831931.1">
    <property type="nucleotide sequence ID" value="NZ_PJCH01000016.1"/>
</dbReference>
<dbReference type="PANTHER" id="PTHR11070:SF2">
    <property type="entry name" value="ATP-DEPENDENT DNA HELICASE SRS2"/>
    <property type="match status" value="1"/>
</dbReference>
<evidence type="ECO:0000259" key="13">
    <source>
        <dbReference type="PROSITE" id="PS51198"/>
    </source>
</evidence>
<dbReference type="PANTHER" id="PTHR11070">
    <property type="entry name" value="UVRD / RECB / PCRA DNA HELICASE FAMILY MEMBER"/>
    <property type="match status" value="1"/>
</dbReference>
<feature type="binding site" evidence="12">
    <location>
        <begin position="216"/>
        <end position="223"/>
    </location>
    <ligand>
        <name>ATP</name>
        <dbReference type="ChEBI" id="CHEBI:30616"/>
    </ligand>
</feature>
<keyword evidence="2 12" id="KW-0547">Nucleotide-binding</keyword>
<protein>
    <recommendedName>
        <fullName evidence="9">DNA 3'-5' helicase</fullName>
        <ecNumber evidence="9">5.6.2.4</ecNumber>
    </recommendedName>
    <alternativeName>
        <fullName evidence="10">DNA 3'-5' helicase II</fullName>
    </alternativeName>
</protein>
<dbReference type="InterPro" id="IPR013986">
    <property type="entry name" value="DExx_box_DNA_helicase_dom_sf"/>
</dbReference>
<dbReference type="GO" id="GO:0016787">
    <property type="term" value="F:hydrolase activity"/>
    <property type="evidence" value="ECO:0007669"/>
    <property type="project" value="UniProtKB-UniRule"/>
</dbReference>
<evidence type="ECO:0000256" key="12">
    <source>
        <dbReference type="PROSITE-ProRule" id="PRU00560"/>
    </source>
</evidence>